<protein>
    <recommendedName>
        <fullName evidence="2">Ditrans,polycis-undecaprenyl-diphosphate synthase ((2E,6E)-farnesyl-diphosphate specific)</fullName>
        <ecNumber evidence="2">2.5.1.31</ecNumber>
    </recommendedName>
    <alternativeName>
        <fullName evidence="2">Ditrans,polycis-undecaprenylcistransferase</fullName>
    </alternativeName>
    <alternativeName>
        <fullName evidence="2">Undecaprenyl diphosphate synthase</fullName>
        <shortName evidence="2">UDS</shortName>
    </alternativeName>
    <alternativeName>
        <fullName evidence="2">Undecaprenyl pyrophosphate synthase</fullName>
        <shortName evidence="2">UPP synthase</shortName>
    </alternativeName>
</protein>
<dbReference type="STRING" id="505317.OA57_01425"/>
<sequence>MPQHVAIIMDGNGRWAKEKGKLRLVGHKNGVQAVRKAVTFAAQHHIRSLTLYAFSSENWSRPESEVSGLMDLFMLALNREVGKLHKNNIKLRILGDIGQFSRSLQAKISEAEALTAENSGLILNIAANYGGQWDIVQAAQALAKQVKCGQLQPDQITPALLQQHLVTERQAPVDLLIRTSGEQRISNFLLWQAAYAEFYFSPVLWPDFDEHAFAEAIIAFQARDRRFGATD</sequence>
<feature type="active site" description="Proton acceptor" evidence="2">
    <location>
        <position position="58"/>
    </location>
</feature>
<feature type="binding site" evidence="2">
    <location>
        <position position="15"/>
    </location>
    <ligand>
        <name>substrate</name>
    </ligand>
</feature>
<dbReference type="GO" id="GO:0000287">
    <property type="term" value="F:magnesium ion binding"/>
    <property type="evidence" value="ECO:0007669"/>
    <property type="project" value="UniProtKB-UniRule"/>
</dbReference>
<comment type="function">
    <text evidence="2">Catalyzes the sequential condensation of isopentenyl diphosphate (IPP) with (2E,6E)-farnesyl diphosphate (E,E-FPP) to yield (2Z,6Z,10Z,14Z,18Z,22Z,26Z,30Z,34E,38E)-undecaprenyl diphosphate (di-trans,octa-cis-UPP). UPP is the precursor of glycosyl carrier lipid in the biosynthesis of bacterial cell wall polysaccharide components such as peptidoglycan and lipopolysaccharide.</text>
</comment>
<feature type="active site" evidence="2">
    <location>
        <position position="10"/>
    </location>
</feature>
<dbReference type="GO" id="GO:0005829">
    <property type="term" value="C:cytosol"/>
    <property type="evidence" value="ECO:0007669"/>
    <property type="project" value="TreeGrafter"/>
</dbReference>
<feature type="binding site" evidence="2">
    <location>
        <position position="23"/>
    </location>
    <ligand>
        <name>substrate</name>
    </ligand>
</feature>
<dbReference type="NCBIfam" id="NF011405">
    <property type="entry name" value="PRK14830.1"/>
    <property type="match status" value="1"/>
</dbReference>
<dbReference type="PROSITE" id="PS01066">
    <property type="entry name" value="UPP_SYNTHASE"/>
    <property type="match status" value="1"/>
</dbReference>
<accession>A0A0A3APZ7</accession>
<comment type="caution">
    <text evidence="3">The sequence shown here is derived from an EMBL/GenBank/DDBJ whole genome shotgun (WGS) entry which is preliminary data.</text>
</comment>
<dbReference type="EC" id="2.5.1.31" evidence="2"/>
<dbReference type="PANTHER" id="PTHR10291">
    <property type="entry name" value="DEHYDRODOLICHYL DIPHOSPHATE SYNTHASE FAMILY MEMBER"/>
    <property type="match status" value="1"/>
</dbReference>
<feature type="binding site" evidence="2">
    <location>
        <begin position="184"/>
        <end position="186"/>
    </location>
    <ligand>
        <name>substrate</name>
    </ligand>
</feature>
<dbReference type="GO" id="GO:0016094">
    <property type="term" value="P:polyprenol biosynthetic process"/>
    <property type="evidence" value="ECO:0007669"/>
    <property type="project" value="TreeGrafter"/>
</dbReference>
<feature type="binding site" evidence="2">
    <location>
        <begin position="55"/>
        <end position="57"/>
    </location>
    <ligand>
        <name>substrate</name>
    </ligand>
</feature>
<dbReference type="InterPro" id="IPR018520">
    <property type="entry name" value="UPP_synth-like_CS"/>
</dbReference>
<keyword evidence="2" id="KW-0479">Metal-binding</keyword>
<keyword evidence="2" id="KW-0573">Peptidoglycan synthesis</keyword>
<proteinExistence type="inferred from homology"/>
<dbReference type="PANTHER" id="PTHR10291:SF0">
    <property type="entry name" value="DEHYDRODOLICHYL DIPHOSPHATE SYNTHASE 2"/>
    <property type="match status" value="1"/>
</dbReference>
<name>A0A0A3APZ7_9PAST</name>
<organism evidence="3 4">
    <name type="scientific">Chelonobacter oris</name>
    <dbReference type="NCBI Taxonomy" id="505317"/>
    <lineage>
        <taxon>Bacteria</taxon>
        <taxon>Pseudomonadati</taxon>
        <taxon>Pseudomonadota</taxon>
        <taxon>Gammaproteobacteria</taxon>
        <taxon>Pasteurellales</taxon>
        <taxon>Pasteurellaceae</taxon>
        <taxon>Chelonobacter</taxon>
    </lineage>
</organism>
<dbReference type="HAMAP" id="MF_01139">
    <property type="entry name" value="ISPT"/>
    <property type="match status" value="1"/>
</dbReference>
<evidence type="ECO:0000256" key="2">
    <source>
        <dbReference type="HAMAP-Rule" id="MF_01139"/>
    </source>
</evidence>
<comment type="cofactor">
    <cofactor evidence="2">
        <name>Mg(2+)</name>
        <dbReference type="ChEBI" id="CHEBI:18420"/>
    </cofactor>
    <text evidence="2">Binds 2 magnesium ions per subunit.</text>
</comment>
<evidence type="ECO:0000256" key="1">
    <source>
        <dbReference type="ARBA" id="ARBA00022679"/>
    </source>
</evidence>
<dbReference type="Gene3D" id="3.40.1180.10">
    <property type="entry name" value="Decaprenyl diphosphate synthase-like"/>
    <property type="match status" value="1"/>
</dbReference>
<dbReference type="GO" id="GO:0008360">
    <property type="term" value="P:regulation of cell shape"/>
    <property type="evidence" value="ECO:0007669"/>
    <property type="project" value="UniProtKB-KW"/>
</dbReference>
<dbReference type="GO" id="GO:0008834">
    <property type="term" value="F:ditrans,polycis-undecaprenyl-diphosphate synthase [(2E,6E)-farnesyl-diphosphate specific] activity"/>
    <property type="evidence" value="ECO:0007669"/>
    <property type="project" value="UniProtKB-UniRule"/>
</dbReference>
<feature type="binding site" evidence="2">
    <location>
        <position position="178"/>
    </location>
    <ligand>
        <name>substrate</name>
    </ligand>
</feature>
<dbReference type="InterPro" id="IPR036424">
    <property type="entry name" value="UPP_synth-like_sf"/>
</dbReference>
<dbReference type="GO" id="GO:0071555">
    <property type="term" value="P:cell wall organization"/>
    <property type="evidence" value="ECO:0007669"/>
    <property type="project" value="UniProtKB-KW"/>
</dbReference>
<feature type="binding site" evidence="2">
    <location>
        <position position="197"/>
    </location>
    <ligand>
        <name>Mg(2+)</name>
        <dbReference type="ChEBI" id="CHEBI:18420"/>
    </ligand>
</feature>
<feature type="binding site" evidence="2">
    <location>
        <position position="27"/>
    </location>
    <ligand>
        <name>substrate</name>
    </ligand>
</feature>
<evidence type="ECO:0000313" key="4">
    <source>
        <dbReference type="Proteomes" id="UP000030380"/>
    </source>
</evidence>
<keyword evidence="1 2" id="KW-0808">Transferase</keyword>
<dbReference type="Proteomes" id="UP000030380">
    <property type="component" value="Unassembled WGS sequence"/>
</dbReference>
<dbReference type="SUPFAM" id="SSF64005">
    <property type="entry name" value="Undecaprenyl diphosphate synthase"/>
    <property type="match status" value="1"/>
</dbReference>
<comment type="subunit">
    <text evidence="2">Homodimer.</text>
</comment>
<dbReference type="InterPro" id="IPR001441">
    <property type="entry name" value="UPP_synth-like"/>
</dbReference>
<reference evidence="3 4" key="1">
    <citation type="submission" date="2014-11" db="EMBL/GenBank/DDBJ databases">
        <title>Draft genome sequence of Chelonobacter oris 1662T, associated with respiratory disease in Hermann's Tortoises.</title>
        <authorList>
            <person name="Kudirkiene E."/>
            <person name="Hansen M.J."/>
            <person name="Bojesen A.M."/>
        </authorList>
    </citation>
    <scope>NUCLEOTIDE SEQUENCE [LARGE SCALE GENOMIC DNA]</scope>
    <source>
        <strain evidence="3 4">1662</strain>
    </source>
</reference>
<keyword evidence="2" id="KW-0961">Cell wall biogenesis/degradation</keyword>
<gene>
    <name evidence="2" type="primary">uppS</name>
    <name evidence="3" type="ORF">OA57_01425</name>
</gene>
<comment type="similarity">
    <text evidence="2">Belongs to the UPP synthase family.</text>
</comment>
<comment type="catalytic activity">
    <reaction evidence="2">
        <text>8 isopentenyl diphosphate + (2E,6E)-farnesyl diphosphate = di-trans,octa-cis-undecaprenyl diphosphate + 8 diphosphate</text>
        <dbReference type="Rhea" id="RHEA:27551"/>
        <dbReference type="ChEBI" id="CHEBI:33019"/>
        <dbReference type="ChEBI" id="CHEBI:58405"/>
        <dbReference type="ChEBI" id="CHEBI:128769"/>
        <dbReference type="ChEBI" id="CHEBI:175763"/>
        <dbReference type="EC" id="2.5.1.31"/>
    </reaction>
</comment>
<feature type="binding site" evidence="2">
    <location>
        <position position="10"/>
    </location>
    <ligand>
        <name>Mg(2+)</name>
        <dbReference type="ChEBI" id="CHEBI:18420"/>
    </ligand>
</feature>
<feature type="binding site" evidence="2">
    <location>
        <begin position="11"/>
        <end position="14"/>
    </location>
    <ligand>
        <name>substrate</name>
    </ligand>
</feature>
<feature type="binding site" evidence="2">
    <location>
        <position position="61"/>
    </location>
    <ligand>
        <name>substrate</name>
    </ligand>
</feature>
<dbReference type="GO" id="GO:0009252">
    <property type="term" value="P:peptidoglycan biosynthetic process"/>
    <property type="evidence" value="ECO:0007669"/>
    <property type="project" value="UniProtKB-UniRule"/>
</dbReference>
<keyword evidence="2" id="KW-0133">Cell shape</keyword>
<dbReference type="CDD" id="cd00475">
    <property type="entry name" value="Cis_IPPS"/>
    <property type="match status" value="1"/>
</dbReference>
<evidence type="ECO:0000313" key="3">
    <source>
        <dbReference type="EMBL" id="KGQ71493.1"/>
    </source>
</evidence>
<dbReference type="Pfam" id="PF01255">
    <property type="entry name" value="Prenyltransf"/>
    <property type="match status" value="1"/>
</dbReference>
<keyword evidence="2" id="KW-0460">Magnesium</keyword>
<dbReference type="FunFam" id="3.40.1180.10:FF:000001">
    <property type="entry name" value="(2E,6E)-farnesyl-diphosphate-specific ditrans,polycis-undecaprenyl-diphosphate synthase"/>
    <property type="match status" value="1"/>
</dbReference>
<feature type="binding site" evidence="2">
    <location>
        <position position="59"/>
    </location>
    <ligand>
        <name>substrate</name>
    </ligand>
</feature>
<keyword evidence="4" id="KW-1185">Reference proteome</keyword>
<dbReference type="NCBIfam" id="TIGR00055">
    <property type="entry name" value="uppS"/>
    <property type="match status" value="1"/>
</dbReference>
<dbReference type="EMBL" id="JSUM01000002">
    <property type="protein sequence ID" value="KGQ71493.1"/>
    <property type="molecule type" value="Genomic_DNA"/>
</dbReference>
<dbReference type="AlphaFoldDB" id="A0A0A3APZ7"/>